<evidence type="ECO:0000313" key="2">
    <source>
        <dbReference type="EMBL" id="VEN60867.1"/>
    </source>
</evidence>
<keyword evidence="3" id="KW-1185">Reference proteome</keyword>
<dbReference type="EMBL" id="CAACVG010012799">
    <property type="protein sequence ID" value="VEN60867.1"/>
    <property type="molecule type" value="Genomic_DNA"/>
</dbReference>
<dbReference type="AlphaFoldDB" id="A0A653DM09"/>
<feature type="transmembrane region" description="Helical" evidence="1">
    <location>
        <begin position="55"/>
        <end position="74"/>
    </location>
</feature>
<keyword evidence="1" id="KW-1133">Transmembrane helix</keyword>
<dbReference type="Proteomes" id="UP000410492">
    <property type="component" value="Unassembled WGS sequence"/>
</dbReference>
<gene>
    <name evidence="2" type="ORF">CALMAC_LOCUS18429</name>
</gene>
<organism evidence="2 3">
    <name type="scientific">Callosobruchus maculatus</name>
    <name type="common">Southern cowpea weevil</name>
    <name type="synonym">Pulse bruchid</name>
    <dbReference type="NCBI Taxonomy" id="64391"/>
    <lineage>
        <taxon>Eukaryota</taxon>
        <taxon>Metazoa</taxon>
        <taxon>Ecdysozoa</taxon>
        <taxon>Arthropoda</taxon>
        <taxon>Hexapoda</taxon>
        <taxon>Insecta</taxon>
        <taxon>Pterygota</taxon>
        <taxon>Neoptera</taxon>
        <taxon>Endopterygota</taxon>
        <taxon>Coleoptera</taxon>
        <taxon>Polyphaga</taxon>
        <taxon>Cucujiformia</taxon>
        <taxon>Chrysomeloidea</taxon>
        <taxon>Chrysomelidae</taxon>
        <taxon>Bruchinae</taxon>
        <taxon>Bruchini</taxon>
        <taxon>Callosobruchus</taxon>
    </lineage>
</organism>
<feature type="non-terminal residue" evidence="2">
    <location>
        <position position="1"/>
    </location>
</feature>
<evidence type="ECO:0000313" key="3">
    <source>
        <dbReference type="Proteomes" id="UP000410492"/>
    </source>
</evidence>
<reference evidence="2 3" key="1">
    <citation type="submission" date="2019-01" db="EMBL/GenBank/DDBJ databases">
        <authorList>
            <person name="Sayadi A."/>
        </authorList>
    </citation>
    <scope>NUCLEOTIDE SEQUENCE [LARGE SCALE GENOMIC DNA]</scope>
</reference>
<keyword evidence="1" id="KW-0812">Transmembrane</keyword>
<accession>A0A653DM09</accession>
<evidence type="ECO:0000256" key="1">
    <source>
        <dbReference type="SAM" id="Phobius"/>
    </source>
</evidence>
<protein>
    <submittedName>
        <fullName evidence="2">Uncharacterized protein</fullName>
    </submittedName>
</protein>
<name>A0A653DM09_CALMS</name>
<sequence length="77" mass="9639">NASVHKQEWNITLYRSRFEKNRHCHRPRNKTGSQRFFSGCRRLRRWKERRCTSEVSYQELYFVTIMLVYFQHLIPFN</sequence>
<proteinExistence type="predicted"/>
<keyword evidence="1" id="KW-0472">Membrane</keyword>